<feature type="transmembrane region" description="Helical" evidence="1">
    <location>
        <begin position="89"/>
        <end position="110"/>
    </location>
</feature>
<protein>
    <recommendedName>
        <fullName evidence="4">Tryptophan transport protein</fullName>
    </recommendedName>
</protein>
<feature type="transmembrane region" description="Helical" evidence="1">
    <location>
        <begin position="155"/>
        <end position="178"/>
    </location>
</feature>
<reference evidence="2 3" key="1">
    <citation type="submission" date="2012-01" db="EMBL/GenBank/DDBJ databases">
        <title>Complete sequence of Desulfotomaculum gibsoniae DSM 7213.</title>
        <authorList>
            <consortium name="US DOE Joint Genome Institute"/>
            <person name="Lucas S."/>
            <person name="Han J."/>
            <person name="Lapidus A."/>
            <person name="Cheng J.-F."/>
            <person name="Goodwin L."/>
            <person name="Pitluck S."/>
            <person name="Peters L."/>
            <person name="Ovchinnikova G."/>
            <person name="Teshima H."/>
            <person name="Detter J.C."/>
            <person name="Han C."/>
            <person name="Tapia R."/>
            <person name="Land M."/>
            <person name="Hauser L."/>
            <person name="Kyrpides N."/>
            <person name="Ivanova N."/>
            <person name="Pagani I."/>
            <person name="Parshina S."/>
            <person name="Plugge C."/>
            <person name="Muyzer G."/>
            <person name="Kuever J."/>
            <person name="Ivanova A."/>
            <person name="Nazina T."/>
            <person name="Klenk H.-P."/>
            <person name="Brambilla E."/>
            <person name="Spring S."/>
            <person name="Stams A.F."/>
            <person name="Woyke T."/>
        </authorList>
    </citation>
    <scope>NUCLEOTIDE SEQUENCE [LARGE SCALE GENOMIC DNA]</scope>
    <source>
        <strain evidence="2 3">DSM 7213</strain>
    </source>
</reference>
<dbReference type="HOGENOM" id="CLU_094090_0_0_9"/>
<dbReference type="KEGG" id="dgi:Desgi_3607"/>
<sequence length="184" mass="19891">MRMNNPVVEQVTSTGMTRSKEIAVVAFLIAIGAVLRMFSPAILGITPNFIIAMYCISILLLRPKLGAALGIGIVAGAISMIFSKSPIPYLNLFSEPAGALMCALLTYYLPEFSIKKYSFKPCLATFLGTLVSGGLYIILNFQLALHLPPAAMKAAFIGVVIPVALINMVMAQALYAPIRKYLFR</sequence>
<evidence type="ECO:0000256" key="1">
    <source>
        <dbReference type="SAM" id="Phobius"/>
    </source>
</evidence>
<proteinExistence type="predicted"/>
<evidence type="ECO:0008006" key="4">
    <source>
        <dbReference type="Google" id="ProtNLM"/>
    </source>
</evidence>
<dbReference type="InterPro" id="IPR031360">
    <property type="entry name" value="TrpP"/>
</dbReference>
<keyword evidence="1" id="KW-0472">Membrane</keyword>
<feature type="transmembrane region" description="Helical" evidence="1">
    <location>
        <begin position="45"/>
        <end position="61"/>
    </location>
</feature>
<evidence type="ECO:0000313" key="2">
    <source>
        <dbReference type="EMBL" id="AGL02930.1"/>
    </source>
</evidence>
<feature type="transmembrane region" description="Helical" evidence="1">
    <location>
        <begin position="21"/>
        <end position="39"/>
    </location>
</feature>
<name>R4KQR2_9FIRM</name>
<dbReference type="Proteomes" id="UP000013520">
    <property type="component" value="Chromosome"/>
</dbReference>
<dbReference type="Pfam" id="PF17099">
    <property type="entry name" value="TrpP"/>
    <property type="match status" value="1"/>
</dbReference>
<evidence type="ECO:0000313" key="3">
    <source>
        <dbReference type="Proteomes" id="UP000013520"/>
    </source>
</evidence>
<dbReference type="Gene3D" id="1.10.1760.20">
    <property type="match status" value="1"/>
</dbReference>
<keyword evidence="1" id="KW-1133">Transmembrane helix</keyword>
<organism evidence="2 3">
    <name type="scientific">Desulfoscipio gibsoniae DSM 7213</name>
    <dbReference type="NCBI Taxonomy" id="767817"/>
    <lineage>
        <taxon>Bacteria</taxon>
        <taxon>Bacillati</taxon>
        <taxon>Bacillota</taxon>
        <taxon>Clostridia</taxon>
        <taxon>Eubacteriales</taxon>
        <taxon>Desulfallaceae</taxon>
        <taxon>Desulfoscipio</taxon>
    </lineage>
</organism>
<accession>R4KQR2</accession>
<dbReference type="AlphaFoldDB" id="R4KQR2"/>
<gene>
    <name evidence="2" type="ORF">Desgi_3607</name>
</gene>
<feature type="transmembrane region" description="Helical" evidence="1">
    <location>
        <begin position="122"/>
        <end position="143"/>
    </location>
</feature>
<keyword evidence="1" id="KW-0812">Transmembrane</keyword>
<keyword evidence="3" id="KW-1185">Reference proteome</keyword>
<dbReference type="eggNOG" id="COG1122">
    <property type="taxonomic scope" value="Bacteria"/>
</dbReference>
<dbReference type="STRING" id="767817.Desgi_3607"/>
<feature type="transmembrane region" description="Helical" evidence="1">
    <location>
        <begin position="66"/>
        <end position="83"/>
    </location>
</feature>
<dbReference type="EMBL" id="CP003273">
    <property type="protein sequence ID" value="AGL02930.1"/>
    <property type="molecule type" value="Genomic_DNA"/>
</dbReference>